<dbReference type="AlphaFoldDB" id="A0A840Z1Q9"/>
<reference evidence="1 2" key="1">
    <citation type="submission" date="2020-08" db="EMBL/GenBank/DDBJ databases">
        <title>Genomic Encyclopedia of Type Strains, Phase IV (KMG-IV): sequencing the most valuable type-strain genomes for metagenomic binning, comparative biology and taxonomic classification.</title>
        <authorList>
            <person name="Goeker M."/>
        </authorList>
    </citation>
    <scope>NUCLEOTIDE SEQUENCE [LARGE SCALE GENOMIC DNA]</scope>
    <source>
        <strain evidence="1 2">DSM 27203</strain>
    </source>
</reference>
<accession>A0A840Z1Q9</accession>
<evidence type="ECO:0000313" key="1">
    <source>
        <dbReference type="EMBL" id="MBB5719622.1"/>
    </source>
</evidence>
<protein>
    <submittedName>
        <fullName evidence="1">Phage baseplate assembly protein gpV</fullName>
    </submittedName>
</protein>
<sequence>MMAALETRARHLAEARAIAVRDTLIVRIGEAAPGVRVSAGDTADGAPAVMLAGRGLRARLALDPALRWIGGMMP</sequence>
<proteinExistence type="predicted"/>
<organism evidence="1 2">
    <name type="scientific">Stakelama sediminis</name>
    <dbReference type="NCBI Taxonomy" id="463200"/>
    <lineage>
        <taxon>Bacteria</taxon>
        <taxon>Pseudomonadati</taxon>
        <taxon>Pseudomonadota</taxon>
        <taxon>Alphaproteobacteria</taxon>
        <taxon>Sphingomonadales</taxon>
        <taxon>Sphingomonadaceae</taxon>
        <taxon>Stakelama</taxon>
    </lineage>
</organism>
<name>A0A840Z1Q9_9SPHN</name>
<gene>
    <name evidence="1" type="ORF">FHR23_002570</name>
</gene>
<dbReference type="Proteomes" id="UP000554342">
    <property type="component" value="Unassembled WGS sequence"/>
</dbReference>
<keyword evidence="2" id="KW-1185">Reference proteome</keyword>
<comment type="caution">
    <text evidence="1">The sequence shown here is derived from an EMBL/GenBank/DDBJ whole genome shotgun (WGS) entry which is preliminary data.</text>
</comment>
<dbReference type="RefSeq" id="WP_184004582.1">
    <property type="nucleotide sequence ID" value="NZ_BAABIF010000030.1"/>
</dbReference>
<dbReference type="EMBL" id="JACIJI010000005">
    <property type="protein sequence ID" value="MBB5719622.1"/>
    <property type="molecule type" value="Genomic_DNA"/>
</dbReference>
<evidence type="ECO:0000313" key="2">
    <source>
        <dbReference type="Proteomes" id="UP000554342"/>
    </source>
</evidence>